<protein>
    <submittedName>
        <fullName evidence="1">Alpha/Beta hydrolase protein</fullName>
    </submittedName>
</protein>
<evidence type="ECO:0000313" key="1">
    <source>
        <dbReference type="EMBL" id="KAI0027366.1"/>
    </source>
</evidence>
<dbReference type="EMBL" id="MU273922">
    <property type="protein sequence ID" value="KAI0027366.1"/>
    <property type="molecule type" value="Genomic_DNA"/>
</dbReference>
<comment type="caution">
    <text evidence="1">The sequence shown here is derived from an EMBL/GenBank/DDBJ whole genome shotgun (WGS) entry which is preliminary data.</text>
</comment>
<organism evidence="1 2">
    <name type="scientific">Vararia minispora EC-137</name>
    <dbReference type="NCBI Taxonomy" id="1314806"/>
    <lineage>
        <taxon>Eukaryota</taxon>
        <taxon>Fungi</taxon>
        <taxon>Dikarya</taxon>
        <taxon>Basidiomycota</taxon>
        <taxon>Agaricomycotina</taxon>
        <taxon>Agaricomycetes</taxon>
        <taxon>Russulales</taxon>
        <taxon>Lachnocladiaceae</taxon>
        <taxon>Vararia</taxon>
    </lineage>
</organism>
<sequence length="406" mass="45804">MDEQQTEHTFTLYVTQDALEELQEKLEASRLPDELQGADWDYGVPLVDVQRLLTRWRKGFDWRAVERAINKLPMFVRMIEVEDYGLHEIQYIHHRSSVAGAVPLLFVHGWPGSFLEVEKILPLLVEPTEPEAPAFHVVSPSLPGFGFSEAPRQKGFGHAQFAEVSHKLMLALGYSGYVVQGGDLGARVARVLAQTYGPAYVKAWHTNMPSPSGPPRLSSHPALYFRHLLTPYSSSERAGLARAKWFQTTQRGYYIEQATKPQTLGYLLADSPAGLLAWIYEKLVLWSDNYKWSDDEVLTWVSVYWFSSAGPAASLRIYFERRVASRALDSMPNPTIPLGLSYFPKEIHPYPKTWCRTLGKVVFESEHEGGGHFAAHERPEKLAGDLRRMFGKKGPAFGVVEGHSGY</sequence>
<keyword evidence="1" id="KW-0378">Hydrolase</keyword>
<reference evidence="1" key="2">
    <citation type="journal article" date="2022" name="New Phytol.">
        <title>Evolutionary transition to the ectomycorrhizal habit in the genomes of a hyperdiverse lineage of mushroom-forming fungi.</title>
        <authorList>
            <person name="Looney B."/>
            <person name="Miyauchi S."/>
            <person name="Morin E."/>
            <person name="Drula E."/>
            <person name="Courty P.E."/>
            <person name="Kohler A."/>
            <person name="Kuo A."/>
            <person name="LaButti K."/>
            <person name="Pangilinan J."/>
            <person name="Lipzen A."/>
            <person name="Riley R."/>
            <person name="Andreopoulos W."/>
            <person name="He G."/>
            <person name="Johnson J."/>
            <person name="Nolan M."/>
            <person name="Tritt A."/>
            <person name="Barry K.W."/>
            <person name="Grigoriev I.V."/>
            <person name="Nagy L.G."/>
            <person name="Hibbett D."/>
            <person name="Henrissat B."/>
            <person name="Matheny P.B."/>
            <person name="Labbe J."/>
            <person name="Martin F.M."/>
        </authorList>
    </citation>
    <scope>NUCLEOTIDE SEQUENCE</scope>
    <source>
        <strain evidence="1">EC-137</strain>
    </source>
</reference>
<evidence type="ECO:0000313" key="2">
    <source>
        <dbReference type="Proteomes" id="UP000814128"/>
    </source>
</evidence>
<name>A0ACB8Q861_9AGAM</name>
<accession>A0ACB8Q861</accession>
<keyword evidence="2" id="KW-1185">Reference proteome</keyword>
<proteinExistence type="predicted"/>
<gene>
    <name evidence="1" type="ORF">K488DRAFT_90952</name>
</gene>
<dbReference type="Proteomes" id="UP000814128">
    <property type="component" value="Unassembled WGS sequence"/>
</dbReference>
<reference evidence="1" key="1">
    <citation type="submission" date="2021-02" db="EMBL/GenBank/DDBJ databases">
        <authorList>
            <consortium name="DOE Joint Genome Institute"/>
            <person name="Ahrendt S."/>
            <person name="Looney B.P."/>
            <person name="Miyauchi S."/>
            <person name="Morin E."/>
            <person name="Drula E."/>
            <person name="Courty P.E."/>
            <person name="Chicoki N."/>
            <person name="Fauchery L."/>
            <person name="Kohler A."/>
            <person name="Kuo A."/>
            <person name="Labutti K."/>
            <person name="Pangilinan J."/>
            <person name="Lipzen A."/>
            <person name="Riley R."/>
            <person name="Andreopoulos W."/>
            <person name="He G."/>
            <person name="Johnson J."/>
            <person name="Barry K.W."/>
            <person name="Grigoriev I.V."/>
            <person name="Nagy L."/>
            <person name="Hibbett D."/>
            <person name="Henrissat B."/>
            <person name="Matheny P.B."/>
            <person name="Labbe J."/>
            <person name="Martin F."/>
        </authorList>
    </citation>
    <scope>NUCLEOTIDE SEQUENCE</scope>
    <source>
        <strain evidence="1">EC-137</strain>
    </source>
</reference>